<sequence length="71" mass="7066">MVPKLLVGVAGVAIVLGASGWTAASASTDPNPFSHLSCACKESDPPGGPAQRDKISKGIQHGLSASQPVAQ</sequence>
<evidence type="ECO:0000313" key="4">
    <source>
        <dbReference type="Proteomes" id="UP000465301"/>
    </source>
</evidence>
<proteinExistence type="predicted"/>
<keyword evidence="4" id="KW-1185">Reference proteome</keyword>
<reference evidence="3 4" key="1">
    <citation type="journal article" date="2019" name="Emerg. Microbes Infect.">
        <title>Comprehensive subspecies identification of 175 nontuberculous mycobacteria species based on 7547 genomic profiles.</title>
        <authorList>
            <person name="Matsumoto Y."/>
            <person name="Kinjo T."/>
            <person name="Motooka D."/>
            <person name="Nabeya D."/>
            <person name="Jung N."/>
            <person name="Uechi K."/>
            <person name="Horii T."/>
            <person name="Iida T."/>
            <person name="Fujita J."/>
            <person name="Nakamura S."/>
        </authorList>
    </citation>
    <scope>NUCLEOTIDE SEQUENCE [LARGE SCALE GENOMIC DNA]</scope>
    <source>
        <strain evidence="3 4">JCM 30726</strain>
    </source>
</reference>
<gene>
    <name evidence="3" type="ORF">MTIM_33870</name>
</gene>
<feature type="region of interest" description="Disordered" evidence="1">
    <location>
        <begin position="37"/>
        <end position="71"/>
    </location>
</feature>
<feature type="chain" id="PRO_5038582936" evidence="2">
    <location>
        <begin position="24"/>
        <end position="71"/>
    </location>
</feature>
<protein>
    <submittedName>
        <fullName evidence="3">Uncharacterized protein</fullName>
    </submittedName>
</protein>
<keyword evidence="2" id="KW-0732">Signal</keyword>
<evidence type="ECO:0000256" key="2">
    <source>
        <dbReference type="SAM" id="SignalP"/>
    </source>
</evidence>
<dbReference type="Proteomes" id="UP000465301">
    <property type="component" value="Unassembled WGS sequence"/>
</dbReference>
<accession>A0A7I9Z9E0</accession>
<evidence type="ECO:0000256" key="1">
    <source>
        <dbReference type="SAM" id="MobiDB-lite"/>
    </source>
</evidence>
<organism evidence="3 4">
    <name type="scientific">Mycobacterium timonense</name>
    <dbReference type="NCBI Taxonomy" id="701043"/>
    <lineage>
        <taxon>Bacteria</taxon>
        <taxon>Bacillati</taxon>
        <taxon>Actinomycetota</taxon>
        <taxon>Actinomycetes</taxon>
        <taxon>Mycobacteriales</taxon>
        <taxon>Mycobacteriaceae</taxon>
        <taxon>Mycobacterium</taxon>
        <taxon>Mycobacterium avium complex (MAC)</taxon>
    </lineage>
</organism>
<dbReference type="EMBL" id="BLLA01000001">
    <property type="protein sequence ID" value="GFG97508.1"/>
    <property type="molecule type" value="Genomic_DNA"/>
</dbReference>
<name>A0A7I9Z9E0_9MYCO</name>
<evidence type="ECO:0000313" key="3">
    <source>
        <dbReference type="EMBL" id="GFG97508.1"/>
    </source>
</evidence>
<comment type="caution">
    <text evidence="3">The sequence shown here is derived from an EMBL/GenBank/DDBJ whole genome shotgun (WGS) entry which is preliminary data.</text>
</comment>
<feature type="signal peptide" evidence="2">
    <location>
        <begin position="1"/>
        <end position="23"/>
    </location>
</feature>
<dbReference type="AlphaFoldDB" id="A0A7I9Z9E0"/>